<accession>A0AA86W1T3</accession>
<reference evidence="1" key="1">
    <citation type="submission" date="2023-10" db="EMBL/GenBank/DDBJ databases">
        <authorList>
            <person name="Domelevo Entfellner J.-B."/>
        </authorList>
    </citation>
    <scope>NUCLEOTIDE SEQUENCE</scope>
</reference>
<name>A0AA86W1T3_9FABA</name>
<dbReference type="Gramene" id="rna-AYBTSS11_LOCUS28908">
    <property type="protein sequence ID" value="CAJ1976765.1"/>
    <property type="gene ID" value="gene-AYBTSS11_LOCUS28908"/>
</dbReference>
<organism evidence="1 2">
    <name type="scientific">Sphenostylis stenocarpa</name>
    <dbReference type="NCBI Taxonomy" id="92480"/>
    <lineage>
        <taxon>Eukaryota</taxon>
        <taxon>Viridiplantae</taxon>
        <taxon>Streptophyta</taxon>
        <taxon>Embryophyta</taxon>
        <taxon>Tracheophyta</taxon>
        <taxon>Spermatophyta</taxon>
        <taxon>Magnoliopsida</taxon>
        <taxon>eudicotyledons</taxon>
        <taxon>Gunneridae</taxon>
        <taxon>Pentapetalae</taxon>
        <taxon>rosids</taxon>
        <taxon>fabids</taxon>
        <taxon>Fabales</taxon>
        <taxon>Fabaceae</taxon>
        <taxon>Papilionoideae</taxon>
        <taxon>50 kb inversion clade</taxon>
        <taxon>NPAAA clade</taxon>
        <taxon>indigoferoid/millettioid clade</taxon>
        <taxon>Phaseoleae</taxon>
        <taxon>Sphenostylis</taxon>
    </lineage>
</organism>
<keyword evidence="2" id="KW-1185">Reference proteome</keyword>
<dbReference type="EMBL" id="OY731407">
    <property type="protein sequence ID" value="CAJ1976765.1"/>
    <property type="molecule type" value="Genomic_DNA"/>
</dbReference>
<gene>
    <name evidence="1" type="ORF">AYBTSS11_LOCUS28908</name>
</gene>
<dbReference type="AlphaFoldDB" id="A0AA86W1T3"/>
<evidence type="ECO:0000313" key="1">
    <source>
        <dbReference type="EMBL" id="CAJ1976765.1"/>
    </source>
</evidence>
<proteinExistence type="predicted"/>
<evidence type="ECO:0000313" key="2">
    <source>
        <dbReference type="Proteomes" id="UP001189624"/>
    </source>
</evidence>
<protein>
    <submittedName>
        <fullName evidence="1">Uncharacterized protein</fullName>
    </submittedName>
</protein>
<dbReference type="Proteomes" id="UP001189624">
    <property type="component" value="Chromosome 10"/>
</dbReference>
<sequence length="147" mass="16278">MFSFVASSSQLQRIRKVGQAMGPTKGIVLEQLSVITNEPPTLVHRQSWCSPSMAQIAPTLLLRDQRCNSPISNVYTLHSFYCAALHCLGLGMENIHWVGGIALAKGRGDHSVLFSHHTGRGAEGHSTKDSWDRGQFLVIRCKYFTPK</sequence>